<evidence type="ECO:0000313" key="2">
    <source>
        <dbReference type="Proteomes" id="UP000539372"/>
    </source>
</evidence>
<proteinExistence type="predicted"/>
<name>A0A7Y0DZ32_9PROT</name>
<comment type="caution">
    <text evidence="1">The sequence shown here is derived from an EMBL/GenBank/DDBJ whole genome shotgun (WGS) entry which is preliminary data.</text>
</comment>
<accession>A0A7Y0DZ32</accession>
<dbReference type="RefSeq" id="WP_169624519.1">
    <property type="nucleotide sequence ID" value="NZ_JABBNT010000002.1"/>
</dbReference>
<dbReference type="Proteomes" id="UP000539372">
    <property type="component" value="Unassembled WGS sequence"/>
</dbReference>
<evidence type="ECO:0000313" key="1">
    <source>
        <dbReference type="EMBL" id="NMM44220.1"/>
    </source>
</evidence>
<dbReference type="Pfam" id="PF06299">
    <property type="entry name" value="DUF1045"/>
    <property type="match status" value="1"/>
</dbReference>
<protein>
    <submittedName>
        <fullName evidence="1">DUF1045 domain-containing protein</fullName>
    </submittedName>
</protein>
<dbReference type="AlphaFoldDB" id="A0A7Y0DZ32"/>
<sequence>MTMHRYAIYFGPRQGEPLHDFGKSWLGIDPESGAAHAADPLPGYDAEAHAAMVADPRRYALHGTLKPPFVLAEGTDADSLRAALSGLARRLSPVTLSPMRLKRLSGFLALCPETPPDALGDLAATCVRVLDSFRAPASDAELARRRKAGLTARQEAYLQDWGYPYVMEEFRFHVTLTSRLDEDLGNRVINGLAPRLEPVIGPNARPIVLRDLCLYAEAGDGTPFRVVERFPLDT</sequence>
<gene>
    <name evidence="1" type="ORF">HH303_07010</name>
</gene>
<dbReference type="PIRSF" id="PIRSF033328">
    <property type="entry name" value="Phest_Mll4975"/>
    <property type="match status" value="1"/>
</dbReference>
<reference evidence="1 2" key="1">
    <citation type="submission" date="2020-04" db="EMBL/GenBank/DDBJ databases">
        <title>Rhodospirillaceae bacterium KN72 isolated from deep sea.</title>
        <authorList>
            <person name="Zhang D.-C."/>
        </authorList>
    </citation>
    <scope>NUCLEOTIDE SEQUENCE [LARGE SCALE GENOMIC DNA]</scope>
    <source>
        <strain evidence="1 2">KN72</strain>
    </source>
</reference>
<organism evidence="1 2">
    <name type="scientific">Pacificispira spongiicola</name>
    <dbReference type="NCBI Taxonomy" id="2729598"/>
    <lineage>
        <taxon>Bacteria</taxon>
        <taxon>Pseudomonadati</taxon>
        <taxon>Pseudomonadota</taxon>
        <taxon>Alphaproteobacteria</taxon>
        <taxon>Rhodospirillales</taxon>
        <taxon>Rhodospirillaceae</taxon>
        <taxon>Pacificispira</taxon>
    </lineage>
</organism>
<dbReference type="InterPro" id="IPR009389">
    <property type="entry name" value="DUF1045"/>
</dbReference>
<dbReference type="NCBIfam" id="TIGR03223">
    <property type="entry name" value="Phn_opern_protn"/>
    <property type="match status" value="1"/>
</dbReference>
<dbReference type="EMBL" id="JABBNT010000002">
    <property type="protein sequence ID" value="NMM44220.1"/>
    <property type="molecule type" value="Genomic_DNA"/>
</dbReference>
<dbReference type="Gene3D" id="3.90.1140.10">
    <property type="entry name" value="Cyclic phosphodiesterase"/>
    <property type="match status" value="1"/>
</dbReference>
<keyword evidence="2" id="KW-1185">Reference proteome</keyword>